<feature type="region of interest" description="Disordered" evidence="3">
    <location>
        <begin position="462"/>
        <end position="594"/>
    </location>
</feature>
<accession>A0A165EYT5</accession>
<dbReference type="AlphaFoldDB" id="A0A165EYT5"/>
<evidence type="ECO:0000256" key="2">
    <source>
        <dbReference type="ARBA" id="ARBA00022801"/>
    </source>
</evidence>
<keyword evidence="6" id="KW-1185">Reference proteome</keyword>
<dbReference type="SUPFAM" id="SSF53474">
    <property type="entry name" value="alpha/beta-Hydrolases"/>
    <property type="match status" value="1"/>
</dbReference>
<dbReference type="PANTHER" id="PTHR48081:SF26">
    <property type="entry name" value="ALPHA_BETA HYDROLASE FOLD-3 DOMAIN-CONTAINING PROTEIN"/>
    <property type="match status" value="1"/>
</dbReference>
<dbReference type="InParanoid" id="A0A165EYT5"/>
<dbReference type="InterPro" id="IPR050300">
    <property type="entry name" value="GDXG_lipolytic_enzyme"/>
</dbReference>
<dbReference type="Proteomes" id="UP000077266">
    <property type="component" value="Unassembled WGS sequence"/>
</dbReference>
<reference evidence="5 6" key="1">
    <citation type="journal article" date="2016" name="Mol. Biol. Evol.">
        <title>Comparative Genomics of Early-Diverging Mushroom-Forming Fungi Provides Insights into the Origins of Lignocellulose Decay Capabilities.</title>
        <authorList>
            <person name="Nagy L.G."/>
            <person name="Riley R."/>
            <person name="Tritt A."/>
            <person name="Adam C."/>
            <person name="Daum C."/>
            <person name="Floudas D."/>
            <person name="Sun H."/>
            <person name="Yadav J.S."/>
            <person name="Pangilinan J."/>
            <person name="Larsson K.H."/>
            <person name="Matsuura K."/>
            <person name="Barry K."/>
            <person name="Labutti K."/>
            <person name="Kuo R."/>
            <person name="Ohm R.A."/>
            <person name="Bhattacharya S.S."/>
            <person name="Shirouzu T."/>
            <person name="Yoshinaga Y."/>
            <person name="Martin F.M."/>
            <person name="Grigoriev I.V."/>
            <person name="Hibbett D.S."/>
        </authorList>
    </citation>
    <scope>NUCLEOTIDE SEQUENCE [LARGE SCALE GENOMIC DNA]</scope>
    <source>
        <strain evidence="5 6">HHB12029</strain>
    </source>
</reference>
<dbReference type="InterPro" id="IPR029058">
    <property type="entry name" value="AB_hydrolase_fold"/>
</dbReference>
<dbReference type="STRING" id="1314781.A0A165EYT5"/>
<evidence type="ECO:0000256" key="3">
    <source>
        <dbReference type="SAM" id="MobiDB-lite"/>
    </source>
</evidence>
<comment type="similarity">
    <text evidence="1">Belongs to the 'GDXG' lipolytic enzyme family.</text>
</comment>
<feature type="domain" description="Alpha/beta hydrolase fold-3" evidence="4">
    <location>
        <begin position="194"/>
        <end position="403"/>
    </location>
</feature>
<sequence>MAPSQPKRPLSDQLTHFSGGAALPPSARYDVEKKQQVAAPISLSDLWRYGAFIAYKATELATDFVSHHVYGPRRKSWGIEMTLISSFMRNMGARTHLTDINMLRMVLQLGGMVPLPSDALVTPVTFRVRRRGLRGILADFDAQETGTRELSGEWVVGKKLWQRLNADWKAQQAKSAPSPPGTSKKGQGAKHRVILFLHGGAYYLFSSATHRLITIPLSKYTEARVFGMSLDYRLAPETRFPGPLHDAVSAYLRLTEDLGIPPENILIAGDSAGGGLSTALLMYLRDNNYPLPAGAILFSPWVDLTMSCDSWDSNAEFDIVPRPISGDHLDPIGCYLGEDIEKYLTHPYASPLFGNFTGLPPLLVQAGEAEVLRDEITLFAHKATLAGVQVQHEIFEDAVHVFQTFPFLEMTREAFNSCRNFVRHVLPLHQRHSPRVLAGPVEAELENETGNDQSKVVRGDGLEESAASELPQELPPRRTGSTDDEGPSWEYAPDKVEVEVHSESGSDTEEDTEPPLQTPEQTPFPTSPPTSQPPLRRAISTFSRMYPRTPPEHPPRTKKLSLHPPHSPGRGRTPAVSLTEENAPAPSIRRMRTKSHPDITALCSQWASEGPANKTITYRS</sequence>
<proteinExistence type="inferred from homology"/>
<evidence type="ECO:0000313" key="6">
    <source>
        <dbReference type="Proteomes" id="UP000077266"/>
    </source>
</evidence>
<feature type="compositionally biased region" description="Basic and acidic residues" evidence="3">
    <location>
        <begin position="492"/>
        <end position="504"/>
    </location>
</feature>
<name>A0A165EYT5_EXIGL</name>
<evidence type="ECO:0000259" key="4">
    <source>
        <dbReference type="Pfam" id="PF07859"/>
    </source>
</evidence>
<feature type="compositionally biased region" description="Low complexity" evidence="3">
    <location>
        <begin position="514"/>
        <end position="524"/>
    </location>
</feature>
<organism evidence="5 6">
    <name type="scientific">Exidia glandulosa HHB12029</name>
    <dbReference type="NCBI Taxonomy" id="1314781"/>
    <lineage>
        <taxon>Eukaryota</taxon>
        <taxon>Fungi</taxon>
        <taxon>Dikarya</taxon>
        <taxon>Basidiomycota</taxon>
        <taxon>Agaricomycotina</taxon>
        <taxon>Agaricomycetes</taxon>
        <taxon>Auriculariales</taxon>
        <taxon>Exidiaceae</taxon>
        <taxon>Exidia</taxon>
    </lineage>
</organism>
<evidence type="ECO:0000313" key="5">
    <source>
        <dbReference type="EMBL" id="KZV87997.1"/>
    </source>
</evidence>
<gene>
    <name evidence="5" type="ORF">EXIGLDRAFT_619994</name>
</gene>
<keyword evidence="2" id="KW-0378">Hydrolase</keyword>
<dbReference type="InterPro" id="IPR002168">
    <property type="entry name" value="Lipase_GDXG_HIS_AS"/>
</dbReference>
<protein>
    <recommendedName>
        <fullName evidence="4">Alpha/beta hydrolase fold-3 domain-containing protein</fullName>
    </recommendedName>
</protein>
<dbReference type="InterPro" id="IPR013094">
    <property type="entry name" value="AB_hydrolase_3"/>
</dbReference>
<dbReference type="PANTHER" id="PTHR48081">
    <property type="entry name" value="AB HYDROLASE SUPERFAMILY PROTEIN C4A8.06C"/>
    <property type="match status" value="1"/>
</dbReference>
<dbReference type="EMBL" id="KV426110">
    <property type="protein sequence ID" value="KZV87997.1"/>
    <property type="molecule type" value="Genomic_DNA"/>
</dbReference>
<dbReference type="PROSITE" id="PS01173">
    <property type="entry name" value="LIPASE_GDXG_HIS"/>
    <property type="match status" value="1"/>
</dbReference>
<dbReference type="Gene3D" id="3.40.50.1820">
    <property type="entry name" value="alpha/beta hydrolase"/>
    <property type="match status" value="1"/>
</dbReference>
<evidence type="ECO:0000256" key="1">
    <source>
        <dbReference type="ARBA" id="ARBA00010515"/>
    </source>
</evidence>
<dbReference type="FunFam" id="3.40.50.1820:FF:000252">
    <property type="entry name" value="Related to calmodulin-dependent protein kinase"/>
    <property type="match status" value="1"/>
</dbReference>
<dbReference type="GO" id="GO:0016787">
    <property type="term" value="F:hydrolase activity"/>
    <property type="evidence" value="ECO:0007669"/>
    <property type="project" value="UniProtKB-KW"/>
</dbReference>
<dbReference type="OrthoDB" id="408631at2759"/>
<dbReference type="Pfam" id="PF07859">
    <property type="entry name" value="Abhydrolase_3"/>
    <property type="match status" value="1"/>
</dbReference>